<dbReference type="HOGENOM" id="CLU_051542_1_1_1"/>
<dbReference type="PANTHER" id="PTHR35897">
    <property type="entry name" value="METHYLTRANSFERASE AUSD"/>
    <property type="match status" value="1"/>
</dbReference>
<organism evidence="5 6">
    <name type="scientific">Galerina marginata (strain CBS 339.88)</name>
    <dbReference type="NCBI Taxonomy" id="685588"/>
    <lineage>
        <taxon>Eukaryota</taxon>
        <taxon>Fungi</taxon>
        <taxon>Dikarya</taxon>
        <taxon>Basidiomycota</taxon>
        <taxon>Agaricomycotina</taxon>
        <taxon>Agaricomycetes</taxon>
        <taxon>Agaricomycetidae</taxon>
        <taxon>Agaricales</taxon>
        <taxon>Agaricineae</taxon>
        <taxon>Strophariaceae</taxon>
        <taxon>Galerina</taxon>
    </lineage>
</organism>
<dbReference type="InterPro" id="IPR051654">
    <property type="entry name" value="Meroterpenoid_MTases"/>
</dbReference>
<sequence length="319" mass="35842">MSSNDAAFANPALNPKLDTSLYSLDAEERDFFQHLTGIKDEEALREHILAVQAKAYEIYGYPCIRHFAFIKLKVARLPAYKHALKLLQDRKDPILLDIGCCFGNDARKAVVDGWAVQNVVASDLQQGFWNCGHELFKSTPETFPAAFIPGDVFDPVMLTLPTPEAPQPSLDAPLPPLNTLTSLTPLTQRVSAIHASSFFHLFQEDRQLELAHRLAALLRPEKGSVIFGQHGSRPEKGLRTEVGRVVNGKMVHMFCHSPDSWREMWTQEVFGPDSGKGIKVEVDAELVERKRPDLIGRTTATEQDKFWVMNWAVRVVRAE</sequence>
<evidence type="ECO:0000256" key="3">
    <source>
        <dbReference type="ARBA" id="ARBA00022691"/>
    </source>
</evidence>
<dbReference type="Gene3D" id="3.40.50.150">
    <property type="entry name" value="Vaccinia Virus protein VP39"/>
    <property type="match status" value="1"/>
</dbReference>
<dbReference type="GO" id="GO:0016740">
    <property type="term" value="F:transferase activity"/>
    <property type="evidence" value="ECO:0007669"/>
    <property type="project" value="UniProtKB-KW"/>
</dbReference>
<dbReference type="OrthoDB" id="2094832at2759"/>
<dbReference type="AlphaFoldDB" id="A0A067T8X8"/>
<proteinExistence type="inferred from homology"/>
<dbReference type="InterPro" id="IPR029063">
    <property type="entry name" value="SAM-dependent_MTases_sf"/>
</dbReference>
<gene>
    <name evidence="5" type="ORF">GALMADRAFT_67446</name>
</gene>
<evidence type="ECO:0000256" key="4">
    <source>
        <dbReference type="ARBA" id="ARBA00038314"/>
    </source>
</evidence>
<evidence type="ECO:0000256" key="1">
    <source>
        <dbReference type="ARBA" id="ARBA00005179"/>
    </source>
</evidence>
<name>A0A067T8X8_GALM3</name>
<accession>A0A067T8X8</accession>
<keyword evidence="6" id="KW-1185">Reference proteome</keyword>
<comment type="similarity">
    <text evidence="4">Belongs to the class I-like SAM-binding methyltransferase superfamily.</text>
</comment>
<evidence type="ECO:0000313" key="5">
    <source>
        <dbReference type="EMBL" id="KDR76359.1"/>
    </source>
</evidence>
<comment type="pathway">
    <text evidence="1">Secondary metabolite biosynthesis.</text>
</comment>
<evidence type="ECO:0008006" key="7">
    <source>
        <dbReference type="Google" id="ProtNLM"/>
    </source>
</evidence>
<keyword evidence="3" id="KW-0949">S-adenosyl-L-methionine</keyword>
<dbReference type="EMBL" id="KL142379">
    <property type="protein sequence ID" value="KDR76359.1"/>
    <property type="molecule type" value="Genomic_DNA"/>
</dbReference>
<dbReference type="SUPFAM" id="SSF53335">
    <property type="entry name" value="S-adenosyl-L-methionine-dependent methyltransferases"/>
    <property type="match status" value="1"/>
</dbReference>
<keyword evidence="2" id="KW-0808">Transferase</keyword>
<reference evidence="6" key="1">
    <citation type="journal article" date="2014" name="Proc. Natl. Acad. Sci. U.S.A.">
        <title>Extensive sampling of basidiomycete genomes demonstrates inadequacy of the white-rot/brown-rot paradigm for wood decay fungi.</title>
        <authorList>
            <person name="Riley R."/>
            <person name="Salamov A.A."/>
            <person name="Brown D.W."/>
            <person name="Nagy L.G."/>
            <person name="Floudas D."/>
            <person name="Held B.W."/>
            <person name="Levasseur A."/>
            <person name="Lombard V."/>
            <person name="Morin E."/>
            <person name="Otillar R."/>
            <person name="Lindquist E.A."/>
            <person name="Sun H."/>
            <person name="LaButti K.M."/>
            <person name="Schmutz J."/>
            <person name="Jabbour D."/>
            <person name="Luo H."/>
            <person name="Baker S.E."/>
            <person name="Pisabarro A.G."/>
            <person name="Walton J.D."/>
            <person name="Blanchette R.A."/>
            <person name="Henrissat B."/>
            <person name="Martin F."/>
            <person name="Cullen D."/>
            <person name="Hibbett D.S."/>
            <person name="Grigoriev I.V."/>
        </authorList>
    </citation>
    <scope>NUCLEOTIDE SEQUENCE [LARGE SCALE GENOMIC DNA]</scope>
    <source>
        <strain evidence="6">CBS 339.88</strain>
    </source>
</reference>
<evidence type="ECO:0000313" key="6">
    <source>
        <dbReference type="Proteomes" id="UP000027222"/>
    </source>
</evidence>
<evidence type="ECO:0000256" key="2">
    <source>
        <dbReference type="ARBA" id="ARBA00022679"/>
    </source>
</evidence>
<dbReference type="Proteomes" id="UP000027222">
    <property type="component" value="Unassembled WGS sequence"/>
</dbReference>
<dbReference type="PANTHER" id="PTHR35897:SF1">
    <property type="entry name" value="METHYLTRANSFERASE AUSD"/>
    <property type="match status" value="1"/>
</dbReference>
<dbReference type="STRING" id="685588.A0A067T8X8"/>
<protein>
    <recommendedName>
        <fullName evidence="7">Methyltransferase domain-containing protein</fullName>
    </recommendedName>
</protein>